<feature type="chain" id="PRO_5003707468" evidence="2">
    <location>
        <begin position="21"/>
        <end position="421"/>
    </location>
</feature>
<dbReference type="eggNOG" id="COG1538">
    <property type="taxonomic scope" value="Bacteria"/>
</dbReference>
<evidence type="ECO:0000256" key="1">
    <source>
        <dbReference type="ARBA" id="ARBA00007613"/>
    </source>
</evidence>
<gene>
    <name evidence="3" type="ordered locus">MROS_0575</name>
</gene>
<feature type="signal peptide" evidence="2">
    <location>
        <begin position="1"/>
        <end position="20"/>
    </location>
</feature>
<evidence type="ECO:0000313" key="3">
    <source>
        <dbReference type="EMBL" id="AFN73818.1"/>
    </source>
</evidence>
<keyword evidence="4" id="KW-1185">Reference proteome</keyword>
<reference evidence="3 4" key="1">
    <citation type="journal article" date="2013" name="PLoS ONE">
        <title>Genomic analysis of Melioribacter roseus, facultatively anaerobic organotrophic bacterium representing a novel deep lineage within Bacteriodetes/Chlorobi group.</title>
        <authorList>
            <person name="Kadnikov V.V."/>
            <person name="Mardanov A.V."/>
            <person name="Podosokorskaya O.A."/>
            <person name="Gavrilov S.N."/>
            <person name="Kublanov I.V."/>
            <person name="Beletsky A.V."/>
            <person name="Bonch-Osmolovskaya E.A."/>
            <person name="Ravin N.V."/>
        </authorList>
    </citation>
    <scope>NUCLEOTIDE SEQUENCE [LARGE SCALE GENOMIC DNA]</scope>
    <source>
        <strain evidence="4">JCM 17771 / P3M-2</strain>
    </source>
</reference>
<keyword evidence="2" id="KW-0732">Signal</keyword>
<dbReference type="EMBL" id="CP003557">
    <property type="protein sequence ID" value="AFN73818.1"/>
    <property type="molecule type" value="Genomic_DNA"/>
</dbReference>
<dbReference type="Gene3D" id="1.20.1600.10">
    <property type="entry name" value="Outer membrane efflux proteins (OEP)"/>
    <property type="match status" value="1"/>
</dbReference>
<dbReference type="AlphaFoldDB" id="I6ZXN6"/>
<sequence length="421" mass="47547">MRFTSVLILLLFTAIYSVSAQQAKDSLEVGRQKIKLNEAIETALKNNPNLAVYEYEIKSLDKQKIQAGLIPNPEANFEAENFLGGKELSGFKGSEFTLYASQLFELGGKRSSRIALAENEVNAAKGEFELRKIELISNVKETFFNLYRILKQIELQKKFIKLNEDILSTIVKQVKAGKTSPAEESKVKVALINSRIELDRLQRESLSASSTLSSLLGTTAKRYEPVFDFYENIFSPPDREDVIAGLEEIPLIKIIETEKVLRAARLELEKSQAVPDLTVSGGVRYLRELNTHSFVAGISIPLPFFNRNQGNIQSAEVLLRQVDEIKKASKLLVISKINSSLNNLLSAFNNSTRLKNEIIPQSEKAYEITRQGYLQGRFAFIDLLDAQRTLFDAEAQYWLELADYYKSLIELENLTGKTFIK</sequence>
<dbReference type="PATRIC" id="fig|1191523.3.peg.599"/>
<dbReference type="STRING" id="1191523.MROS_0575"/>
<dbReference type="InterPro" id="IPR003423">
    <property type="entry name" value="OMP_efflux"/>
</dbReference>
<comment type="similarity">
    <text evidence="1">Belongs to the outer membrane factor (OMF) (TC 1.B.17) family.</text>
</comment>
<dbReference type="InterPro" id="IPR010131">
    <property type="entry name" value="MdtP/NodT-like"/>
</dbReference>
<dbReference type="Proteomes" id="UP000009011">
    <property type="component" value="Chromosome"/>
</dbReference>
<dbReference type="KEGG" id="mro:MROS_0575"/>
<organism evidence="3 4">
    <name type="scientific">Melioribacter roseus (strain DSM 23840 / JCM 17771 / VKM B-2668 / P3M-2)</name>
    <dbReference type="NCBI Taxonomy" id="1191523"/>
    <lineage>
        <taxon>Bacteria</taxon>
        <taxon>Pseudomonadati</taxon>
        <taxon>Ignavibacteriota</taxon>
        <taxon>Ignavibacteria</taxon>
        <taxon>Ignavibacteriales</taxon>
        <taxon>Melioribacteraceae</taxon>
        <taxon>Melioribacter</taxon>
    </lineage>
</organism>
<dbReference type="OrthoDB" id="9791261at2"/>
<dbReference type="PANTHER" id="PTHR30203:SF24">
    <property type="entry name" value="BLR4935 PROTEIN"/>
    <property type="match status" value="1"/>
</dbReference>
<dbReference type="SUPFAM" id="SSF56954">
    <property type="entry name" value="Outer membrane efflux proteins (OEP)"/>
    <property type="match status" value="1"/>
</dbReference>
<name>I6ZXN6_MELRP</name>
<dbReference type="RefSeq" id="WP_014855255.1">
    <property type="nucleotide sequence ID" value="NC_018178.1"/>
</dbReference>
<proteinExistence type="inferred from homology"/>
<dbReference type="Pfam" id="PF02321">
    <property type="entry name" value="OEP"/>
    <property type="match status" value="2"/>
</dbReference>
<evidence type="ECO:0000256" key="2">
    <source>
        <dbReference type="SAM" id="SignalP"/>
    </source>
</evidence>
<dbReference type="PANTHER" id="PTHR30203">
    <property type="entry name" value="OUTER MEMBRANE CATION EFFLUX PROTEIN"/>
    <property type="match status" value="1"/>
</dbReference>
<dbReference type="HOGENOM" id="CLU_012817_14_3_10"/>
<accession>I6ZXN6</accession>
<evidence type="ECO:0000313" key="4">
    <source>
        <dbReference type="Proteomes" id="UP000009011"/>
    </source>
</evidence>
<protein>
    <submittedName>
        <fullName evidence="3">Outer membrane efflux protein</fullName>
    </submittedName>
</protein>
<dbReference type="GO" id="GO:0015562">
    <property type="term" value="F:efflux transmembrane transporter activity"/>
    <property type="evidence" value="ECO:0007669"/>
    <property type="project" value="InterPro"/>
</dbReference>